<protein>
    <submittedName>
        <fullName evidence="2">Uncharacterized protein</fullName>
    </submittedName>
</protein>
<feature type="region of interest" description="Disordered" evidence="1">
    <location>
        <begin position="1"/>
        <end position="61"/>
    </location>
</feature>
<evidence type="ECO:0000313" key="2">
    <source>
        <dbReference type="EMBL" id="OAA54080.1"/>
    </source>
</evidence>
<accession>A0A162MC57</accession>
<dbReference type="EMBL" id="AZHD01000025">
    <property type="protein sequence ID" value="OAA54080.1"/>
    <property type="molecule type" value="Genomic_DNA"/>
</dbReference>
<feature type="compositionally biased region" description="Basic residues" evidence="1">
    <location>
        <begin position="14"/>
        <end position="37"/>
    </location>
</feature>
<name>A0A162MC57_9HYPO</name>
<comment type="caution">
    <text evidence="2">The sequence shown here is derived from an EMBL/GenBank/DDBJ whole genome shotgun (WGS) entry which is preliminary data.</text>
</comment>
<dbReference type="STRING" id="1081102.A0A162MC57"/>
<dbReference type="AlphaFoldDB" id="A0A162MC57"/>
<feature type="region of interest" description="Disordered" evidence="1">
    <location>
        <begin position="159"/>
        <end position="278"/>
    </location>
</feature>
<proteinExistence type="predicted"/>
<reference evidence="2 3" key="1">
    <citation type="journal article" date="2016" name="Genome Biol. Evol.">
        <title>Divergent and convergent evolution of fungal pathogenicity.</title>
        <authorList>
            <person name="Shang Y."/>
            <person name="Xiao G."/>
            <person name="Zheng P."/>
            <person name="Cen K."/>
            <person name="Zhan S."/>
            <person name="Wang C."/>
        </authorList>
    </citation>
    <scope>NUCLEOTIDE SEQUENCE [LARGE SCALE GENOMIC DNA]</scope>
    <source>
        <strain evidence="2 3">RCEF 264</strain>
    </source>
</reference>
<keyword evidence="3" id="KW-1185">Reference proteome</keyword>
<sequence length="278" mass="28948">MAAGDDAPAVRLRLSGHIHGVRASRKPSKEARRKRRKEDRQRSTSDSVPVPGPRPALAATNTLSAPIAITSGTPIIPSTQRYAADKFTRAVSLTVARRRYASGSTPAPGPSSPTAARLRAIAGTPPIRTPPFIGSRSSMRPGMSTRDKITALLAVRPAVKATASTPSPAPTPTRPRATASPSKRAHPAEQTAPPKRVAGGAWPVRSSTAALAARIQVEPATRPAVAAPEGDNRDDMVDEDIYRASDINANDGGGNDDGGRDADGNEDNDVGGGEDNND</sequence>
<dbReference type="Proteomes" id="UP000076874">
    <property type="component" value="Unassembled WGS sequence"/>
</dbReference>
<feature type="compositionally biased region" description="Basic and acidic residues" evidence="1">
    <location>
        <begin position="230"/>
        <end position="243"/>
    </location>
</feature>
<feature type="region of interest" description="Disordered" evidence="1">
    <location>
        <begin position="124"/>
        <end position="143"/>
    </location>
</feature>
<evidence type="ECO:0000256" key="1">
    <source>
        <dbReference type="SAM" id="MobiDB-lite"/>
    </source>
</evidence>
<evidence type="ECO:0000313" key="3">
    <source>
        <dbReference type="Proteomes" id="UP000076874"/>
    </source>
</evidence>
<gene>
    <name evidence="2" type="ORF">SPI_09014</name>
</gene>
<organism evidence="2 3">
    <name type="scientific">Niveomyces insectorum RCEF 264</name>
    <dbReference type="NCBI Taxonomy" id="1081102"/>
    <lineage>
        <taxon>Eukaryota</taxon>
        <taxon>Fungi</taxon>
        <taxon>Dikarya</taxon>
        <taxon>Ascomycota</taxon>
        <taxon>Pezizomycotina</taxon>
        <taxon>Sordariomycetes</taxon>
        <taxon>Hypocreomycetidae</taxon>
        <taxon>Hypocreales</taxon>
        <taxon>Cordycipitaceae</taxon>
        <taxon>Niveomyces</taxon>
    </lineage>
</organism>